<keyword evidence="3" id="KW-1185">Reference proteome</keyword>
<evidence type="ECO:0000256" key="1">
    <source>
        <dbReference type="SAM" id="Phobius"/>
    </source>
</evidence>
<keyword evidence="1" id="KW-0472">Membrane</keyword>
<gene>
    <name evidence="2" type="ORF">PLANPX_3181</name>
</gene>
<sequence>MLTNLLNGAAGISNHLAVVIGVSMVFFAVQTILSMKLYAQAWDQNRMLRQLLRELDNGESGRPLANEAVVDFAWLDWVLRVFPASGEQRPTNFTRENALEELDTRVGSEWAYLLLQRMGIMAPLLGVVLTVIGFYWLEVDNAGDQSLQTILAAVTPLICGVGAGAILALINQVLLQGVGGRIERLRMSARTWFDAVIWRNVAHGAPSEAMRAIGEMETFASILVGTAKRHAESSEQIGHSTALLQQAAAQFERIIGGMKGEMQGIPAALGVIRDATAASAQALQDLAPAGERAVANLDVSVAAFRTTIDQQFNEAAKLHHAASQSLAASVAHIHSSSEALAARTEQFNGSAAETARSLAQIDASLTSAATMLAAASNRIQYAIEHDAGPAQSALHGAASSVAQSAEKLSGFVEHGIQPAAHDLATLHRSLQQLQGTLASIERFSASREDVDKLIAALGQAGSIADAIAALPEQIRELMEQNVEHHGSLTVARHKKTWLYSRPR</sequence>
<proteinExistence type="predicted"/>
<reference evidence="3" key="1">
    <citation type="submission" date="2019-10" db="EMBL/GenBank/DDBJ databases">
        <title>Lacipirellula parvula gen. nov., sp. nov., representing a lineage of planctomycetes widespread in freshwater anoxic habitats, and description of the family Lacipirellulaceae.</title>
        <authorList>
            <person name="Dedysh S.N."/>
            <person name="Kulichevskaya I.S."/>
            <person name="Beletsky A.V."/>
            <person name="Rakitin A.L."/>
            <person name="Mardanov A.V."/>
            <person name="Ivanova A.A."/>
            <person name="Saltykova V.X."/>
            <person name="Rijpstra W.I.C."/>
            <person name="Sinninghe Damste J.S."/>
            <person name="Ravin N.V."/>
        </authorList>
    </citation>
    <scope>NUCLEOTIDE SEQUENCE [LARGE SCALE GENOMIC DNA]</scope>
    <source>
        <strain evidence="3">PX69</strain>
    </source>
</reference>
<keyword evidence="1" id="KW-1133">Transmembrane helix</keyword>
<feature type="transmembrane region" description="Helical" evidence="1">
    <location>
        <begin position="149"/>
        <end position="175"/>
    </location>
</feature>
<dbReference type="EMBL" id="AP021861">
    <property type="protein sequence ID" value="BBO33569.1"/>
    <property type="molecule type" value="Genomic_DNA"/>
</dbReference>
<dbReference type="KEGG" id="lpav:PLANPX_3181"/>
<protein>
    <recommendedName>
        <fullName evidence="4">MotA/TolQ/ExbB proton channel domain-containing protein</fullName>
    </recommendedName>
</protein>
<dbReference type="Proteomes" id="UP000326837">
    <property type="component" value="Chromosome"/>
</dbReference>
<dbReference type="AlphaFoldDB" id="A0A5K7XKV9"/>
<feature type="transmembrane region" description="Helical" evidence="1">
    <location>
        <begin position="118"/>
        <end position="137"/>
    </location>
</feature>
<name>A0A5K7XKV9_9BACT</name>
<evidence type="ECO:0008006" key="4">
    <source>
        <dbReference type="Google" id="ProtNLM"/>
    </source>
</evidence>
<keyword evidence="1" id="KW-0812">Transmembrane</keyword>
<feature type="transmembrane region" description="Helical" evidence="1">
    <location>
        <begin position="12"/>
        <end position="39"/>
    </location>
</feature>
<dbReference type="RefSeq" id="WP_152099316.1">
    <property type="nucleotide sequence ID" value="NZ_AP021861.1"/>
</dbReference>
<evidence type="ECO:0000313" key="2">
    <source>
        <dbReference type="EMBL" id="BBO33569.1"/>
    </source>
</evidence>
<organism evidence="2 3">
    <name type="scientific">Lacipirellula parvula</name>
    <dbReference type="NCBI Taxonomy" id="2650471"/>
    <lineage>
        <taxon>Bacteria</taxon>
        <taxon>Pseudomonadati</taxon>
        <taxon>Planctomycetota</taxon>
        <taxon>Planctomycetia</taxon>
        <taxon>Pirellulales</taxon>
        <taxon>Lacipirellulaceae</taxon>
        <taxon>Lacipirellula</taxon>
    </lineage>
</organism>
<evidence type="ECO:0000313" key="3">
    <source>
        <dbReference type="Proteomes" id="UP000326837"/>
    </source>
</evidence>
<accession>A0A5K7XKV9</accession>